<dbReference type="EMBL" id="BAABKG010000003">
    <property type="protein sequence ID" value="GAA5150889.1"/>
    <property type="molecule type" value="Genomic_DNA"/>
</dbReference>
<keyword evidence="4" id="KW-0597">Phosphoprotein</keyword>
<evidence type="ECO:0000256" key="5">
    <source>
        <dbReference type="ARBA" id="ARBA00022679"/>
    </source>
</evidence>
<evidence type="ECO:0000259" key="14">
    <source>
        <dbReference type="PROSITE" id="PS50885"/>
    </source>
</evidence>
<evidence type="ECO:0000256" key="12">
    <source>
        <dbReference type="SAM" id="Phobius"/>
    </source>
</evidence>
<protein>
    <recommendedName>
        <fullName evidence="3">histidine kinase</fullName>
        <ecNumber evidence="3">2.7.13.3</ecNumber>
    </recommendedName>
</protein>
<dbReference type="SUPFAM" id="SSF55874">
    <property type="entry name" value="ATPase domain of HSP90 chaperone/DNA topoisomerase II/histidine kinase"/>
    <property type="match status" value="1"/>
</dbReference>
<keyword evidence="8 12" id="KW-1133">Transmembrane helix</keyword>
<dbReference type="PROSITE" id="PS50109">
    <property type="entry name" value="HIS_KIN"/>
    <property type="match status" value="1"/>
</dbReference>
<accession>A0ABP9PUE8</accession>
<evidence type="ECO:0000256" key="1">
    <source>
        <dbReference type="ARBA" id="ARBA00000085"/>
    </source>
</evidence>
<dbReference type="Pfam" id="PF00512">
    <property type="entry name" value="HisKA"/>
    <property type="match status" value="1"/>
</dbReference>
<comment type="subcellular location">
    <subcellularLocation>
        <location evidence="2">Cell membrane</location>
    </subcellularLocation>
</comment>
<dbReference type="InterPro" id="IPR003660">
    <property type="entry name" value="HAMP_dom"/>
</dbReference>
<dbReference type="SUPFAM" id="SSF158472">
    <property type="entry name" value="HAMP domain-like"/>
    <property type="match status" value="1"/>
</dbReference>
<organism evidence="15 16">
    <name type="scientific">Nocardioides marinquilinus</name>
    <dbReference type="NCBI Taxonomy" id="1210400"/>
    <lineage>
        <taxon>Bacteria</taxon>
        <taxon>Bacillati</taxon>
        <taxon>Actinomycetota</taxon>
        <taxon>Actinomycetes</taxon>
        <taxon>Propionibacteriales</taxon>
        <taxon>Nocardioidaceae</taxon>
        <taxon>Nocardioides</taxon>
    </lineage>
</organism>
<keyword evidence="9" id="KW-0902">Two-component regulatory system</keyword>
<feature type="transmembrane region" description="Helical" evidence="12">
    <location>
        <begin position="182"/>
        <end position="205"/>
    </location>
</feature>
<dbReference type="CDD" id="cd00082">
    <property type="entry name" value="HisKA"/>
    <property type="match status" value="1"/>
</dbReference>
<keyword evidence="10 12" id="KW-0472">Membrane</keyword>
<dbReference type="Proteomes" id="UP001500221">
    <property type="component" value="Unassembled WGS sequence"/>
</dbReference>
<dbReference type="GO" id="GO:0016301">
    <property type="term" value="F:kinase activity"/>
    <property type="evidence" value="ECO:0007669"/>
    <property type="project" value="UniProtKB-KW"/>
</dbReference>
<evidence type="ECO:0000256" key="4">
    <source>
        <dbReference type="ARBA" id="ARBA00022553"/>
    </source>
</evidence>
<dbReference type="Gene3D" id="1.10.287.130">
    <property type="match status" value="1"/>
</dbReference>
<keyword evidence="5" id="KW-0808">Transferase</keyword>
<dbReference type="CDD" id="cd06225">
    <property type="entry name" value="HAMP"/>
    <property type="match status" value="1"/>
</dbReference>
<dbReference type="InterPro" id="IPR003594">
    <property type="entry name" value="HATPase_dom"/>
</dbReference>
<dbReference type="InterPro" id="IPR003661">
    <property type="entry name" value="HisK_dim/P_dom"/>
</dbReference>
<dbReference type="Pfam" id="PF02518">
    <property type="entry name" value="HATPase_c"/>
    <property type="match status" value="1"/>
</dbReference>
<dbReference type="Gene3D" id="3.30.565.10">
    <property type="entry name" value="Histidine kinase-like ATPase, C-terminal domain"/>
    <property type="match status" value="1"/>
</dbReference>
<dbReference type="InterPro" id="IPR050428">
    <property type="entry name" value="TCS_sensor_his_kinase"/>
</dbReference>
<keyword evidence="7 15" id="KW-0418">Kinase</keyword>
<evidence type="ECO:0000256" key="3">
    <source>
        <dbReference type="ARBA" id="ARBA00012438"/>
    </source>
</evidence>
<feature type="domain" description="HAMP" evidence="14">
    <location>
        <begin position="202"/>
        <end position="254"/>
    </location>
</feature>
<dbReference type="SMART" id="SM00388">
    <property type="entry name" value="HisKA"/>
    <property type="match status" value="1"/>
</dbReference>
<dbReference type="InterPro" id="IPR004358">
    <property type="entry name" value="Sig_transdc_His_kin-like_C"/>
</dbReference>
<comment type="catalytic activity">
    <reaction evidence="1">
        <text>ATP + protein L-histidine = ADP + protein N-phospho-L-histidine.</text>
        <dbReference type="EC" id="2.7.13.3"/>
    </reaction>
</comment>
<keyword evidence="6 12" id="KW-0812">Transmembrane</keyword>
<name>A0ABP9PUE8_9ACTN</name>
<dbReference type="SMART" id="SM00304">
    <property type="entry name" value="HAMP"/>
    <property type="match status" value="1"/>
</dbReference>
<evidence type="ECO:0000256" key="9">
    <source>
        <dbReference type="ARBA" id="ARBA00023012"/>
    </source>
</evidence>
<evidence type="ECO:0000256" key="8">
    <source>
        <dbReference type="ARBA" id="ARBA00022989"/>
    </source>
</evidence>
<evidence type="ECO:0000313" key="16">
    <source>
        <dbReference type="Proteomes" id="UP001500221"/>
    </source>
</evidence>
<comment type="caution">
    <text evidence="15">The sequence shown here is derived from an EMBL/GenBank/DDBJ whole genome shotgun (WGS) entry which is preliminary data.</text>
</comment>
<dbReference type="PANTHER" id="PTHR45436">
    <property type="entry name" value="SENSOR HISTIDINE KINASE YKOH"/>
    <property type="match status" value="1"/>
</dbReference>
<dbReference type="InterPro" id="IPR005467">
    <property type="entry name" value="His_kinase_dom"/>
</dbReference>
<sequence>MATTTEHRTPDARPPRPGVSVRVRITAAVALLVAATLAGAGALVYVIEVQRLDDQTAGEVEQEIGEFEALAASEGRSEPDLAELFRTFMLRNVPDDDELLVGWVGDGPVFYSPDDDLVNDETFKDQVRPLVDDGGTARFATADGELLVSAQPVRRGRQTGALVVVNYLDEDRAELRDTMRTYAIVGLLSLLVIVGAAFSLAGRLLRPLRAVRETADEITETDLSRRLPLSGNDDVTALTRTFNGMLDRLEAAFAGQRQLLDDAGHELRTPLTVLQGHLELLDADDPAEVAETRELLLDEVDRMARLVDDLILLAKTERPDFLDVAGVEVTALVESVAAKAAGLGDRAWTVDETVDVVVPADAQRLTQALLQLAHNAVKHTGPGDAVAFGAACVDGLVLLWVRDTGPGVAPADRERIFERFGRGVAPDADGFGLGLSIVTAIAQAHGGDAWLDADYLDGARFVVSVPLPEGHPGPRSSADDERTPGPPGPHAPPSAVDPEPTLPLAVRQEV</sequence>
<dbReference type="PROSITE" id="PS50885">
    <property type="entry name" value="HAMP"/>
    <property type="match status" value="1"/>
</dbReference>
<dbReference type="SMART" id="SM00387">
    <property type="entry name" value="HATPase_c"/>
    <property type="match status" value="1"/>
</dbReference>
<dbReference type="EC" id="2.7.13.3" evidence="3"/>
<dbReference type="PRINTS" id="PR00344">
    <property type="entry name" value="BCTRLSENSOR"/>
</dbReference>
<dbReference type="SUPFAM" id="SSF47384">
    <property type="entry name" value="Homodimeric domain of signal transducing histidine kinase"/>
    <property type="match status" value="1"/>
</dbReference>
<evidence type="ECO:0000256" key="6">
    <source>
        <dbReference type="ARBA" id="ARBA00022692"/>
    </source>
</evidence>
<dbReference type="Pfam" id="PF00672">
    <property type="entry name" value="HAMP"/>
    <property type="match status" value="1"/>
</dbReference>
<reference evidence="16" key="1">
    <citation type="journal article" date="2019" name="Int. J. Syst. Evol. Microbiol.">
        <title>The Global Catalogue of Microorganisms (GCM) 10K type strain sequencing project: providing services to taxonomists for standard genome sequencing and annotation.</title>
        <authorList>
            <consortium name="The Broad Institute Genomics Platform"/>
            <consortium name="The Broad Institute Genome Sequencing Center for Infectious Disease"/>
            <person name="Wu L."/>
            <person name="Ma J."/>
        </authorList>
    </citation>
    <scope>NUCLEOTIDE SEQUENCE [LARGE SCALE GENOMIC DNA]</scope>
    <source>
        <strain evidence="16">JCM 18459</strain>
    </source>
</reference>
<proteinExistence type="predicted"/>
<gene>
    <name evidence="15" type="ORF">GCM10023340_28880</name>
</gene>
<evidence type="ECO:0000313" key="15">
    <source>
        <dbReference type="EMBL" id="GAA5150889.1"/>
    </source>
</evidence>
<dbReference type="InterPro" id="IPR036890">
    <property type="entry name" value="HATPase_C_sf"/>
</dbReference>
<evidence type="ECO:0000256" key="2">
    <source>
        <dbReference type="ARBA" id="ARBA00004236"/>
    </source>
</evidence>
<feature type="domain" description="Histidine kinase" evidence="13">
    <location>
        <begin position="262"/>
        <end position="469"/>
    </location>
</feature>
<keyword evidence="16" id="KW-1185">Reference proteome</keyword>
<evidence type="ECO:0000259" key="13">
    <source>
        <dbReference type="PROSITE" id="PS50109"/>
    </source>
</evidence>
<dbReference type="PANTHER" id="PTHR45436:SF5">
    <property type="entry name" value="SENSOR HISTIDINE KINASE TRCS"/>
    <property type="match status" value="1"/>
</dbReference>
<feature type="transmembrane region" description="Helical" evidence="12">
    <location>
        <begin position="25"/>
        <end position="47"/>
    </location>
</feature>
<evidence type="ECO:0000256" key="10">
    <source>
        <dbReference type="ARBA" id="ARBA00023136"/>
    </source>
</evidence>
<dbReference type="Gene3D" id="6.10.340.10">
    <property type="match status" value="1"/>
</dbReference>
<feature type="region of interest" description="Disordered" evidence="11">
    <location>
        <begin position="467"/>
        <end position="510"/>
    </location>
</feature>
<dbReference type="InterPro" id="IPR036097">
    <property type="entry name" value="HisK_dim/P_sf"/>
</dbReference>
<dbReference type="CDD" id="cd00075">
    <property type="entry name" value="HATPase"/>
    <property type="match status" value="1"/>
</dbReference>
<evidence type="ECO:0000256" key="7">
    <source>
        <dbReference type="ARBA" id="ARBA00022777"/>
    </source>
</evidence>
<evidence type="ECO:0000256" key="11">
    <source>
        <dbReference type="SAM" id="MobiDB-lite"/>
    </source>
</evidence>